<dbReference type="HOGENOM" id="CLU_033666_15_0_1"/>
<sequence>KMAGEGLSDRLVEGTLKFGEGSVMMWGCMAWEGVGYVTKIDGRMGGDLYLQILKDELQESLKYHGLNPSDIIF</sequence>
<evidence type="ECO:0000313" key="2">
    <source>
        <dbReference type="Proteomes" id="UP000053647"/>
    </source>
</evidence>
<accession>A0A0C9T586</accession>
<keyword evidence="2" id="KW-1185">Reference proteome</keyword>
<protein>
    <submittedName>
        <fullName evidence="1">Uncharacterized protein</fullName>
    </submittedName>
</protein>
<organism evidence="1 2">
    <name type="scientific">Paxillus involutus ATCC 200175</name>
    <dbReference type="NCBI Taxonomy" id="664439"/>
    <lineage>
        <taxon>Eukaryota</taxon>
        <taxon>Fungi</taxon>
        <taxon>Dikarya</taxon>
        <taxon>Basidiomycota</taxon>
        <taxon>Agaricomycotina</taxon>
        <taxon>Agaricomycetes</taxon>
        <taxon>Agaricomycetidae</taxon>
        <taxon>Boletales</taxon>
        <taxon>Paxilineae</taxon>
        <taxon>Paxillaceae</taxon>
        <taxon>Paxillus</taxon>
    </lineage>
</organism>
<reference evidence="2" key="2">
    <citation type="submission" date="2015-01" db="EMBL/GenBank/DDBJ databases">
        <title>Evolutionary Origins and Diversification of the Mycorrhizal Mutualists.</title>
        <authorList>
            <consortium name="DOE Joint Genome Institute"/>
            <consortium name="Mycorrhizal Genomics Consortium"/>
            <person name="Kohler A."/>
            <person name="Kuo A."/>
            <person name="Nagy L.G."/>
            <person name="Floudas D."/>
            <person name="Copeland A."/>
            <person name="Barry K.W."/>
            <person name="Cichocki N."/>
            <person name="Veneault-Fourrey C."/>
            <person name="LaButti K."/>
            <person name="Lindquist E.A."/>
            <person name="Lipzen A."/>
            <person name="Lundell T."/>
            <person name="Morin E."/>
            <person name="Murat C."/>
            <person name="Riley R."/>
            <person name="Ohm R."/>
            <person name="Sun H."/>
            <person name="Tunlid A."/>
            <person name="Henrissat B."/>
            <person name="Grigoriev I.V."/>
            <person name="Hibbett D.S."/>
            <person name="Martin F."/>
        </authorList>
    </citation>
    <scope>NUCLEOTIDE SEQUENCE [LARGE SCALE GENOMIC DNA]</scope>
    <source>
        <strain evidence="2">ATCC 200175</strain>
    </source>
</reference>
<proteinExistence type="predicted"/>
<name>A0A0C9T586_PAXIN</name>
<dbReference type="Proteomes" id="UP000053647">
    <property type="component" value="Unassembled WGS sequence"/>
</dbReference>
<dbReference type="EMBL" id="KN819394">
    <property type="protein sequence ID" value="KIJ10870.1"/>
    <property type="molecule type" value="Genomic_DNA"/>
</dbReference>
<feature type="non-terminal residue" evidence="1">
    <location>
        <position position="73"/>
    </location>
</feature>
<dbReference type="AlphaFoldDB" id="A0A0C9T586"/>
<dbReference type="OrthoDB" id="3221648at2759"/>
<dbReference type="GO" id="GO:0003676">
    <property type="term" value="F:nucleic acid binding"/>
    <property type="evidence" value="ECO:0007669"/>
    <property type="project" value="InterPro"/>
</dbReference>
<gene>
    <name evidence="1" type="ORF">PAXINDRAFT_40279</name>
</gene>
<reference evidence="1 2" key="1">
    <citation type="submission" date="2014-06" db="EMBL/GenBank/DDBJ databases">
        <authorList>
            <consortium name="DOE Joint Genome Institute"/>
            <person name="Kuo A."/>
            <person name="Kohler A."/>
            <person name="Nagy L.G."/>
            <person name="Floudas D."/>
            <person name="Copeland A."/>
            <person name="Barry K.W."/>
            <person name="Cichocki N."/>
            <person name="Veneault-Fourrey C."/>
            <person name="LaButti K."/>
            <person name="Lindquist E.A."/>
            <person name="Lipzen A."/>
            <person name="Lundell T."/>
            <person name="Morin E."/>
            <person name="Murat C."/>
            <person name="Sun H."/>
            <person name="Tunlid A."/>
            <person name="Henrissat B."/>
            <person name="Grigoriev I.V."/>
            <person name="Hibbett D.S."/>
            <person name="Martin F."/>
            <person name="Nordberg H.P."/>
            <person name="Cantor M.N."/>
            <person name="Hua S.X."/>
        </authorList>
    </citation>
    <scope>NUCLEOTIDE SEQUENCE [LARGE SCALE GENOMIC DNA]</scope>
    <source>
        <strain evidence="1 2">ATCC 200175</strain>
    </source>
</reference>
<feature type="non-terminal residue" evidence="1">
    <location>
        <position position="1"/>
    </location>
</feature>
<evidence type="ECO:0000313" key="1">
    <source>
        <dbReference type="EMBL" id="KIJ10870.1"/>
    </source>
</evidence>
<dbReference type="Gene3D" id="3.30.420.10">
    <property type="entry name" value="Ribonuclease H-like superfamily/Ribonuclease H"/>
    <property type="match status" value="1"/>
</dbReference>
<dbReference type="InterPro" id="IPR036397">
    <property type="entry name" value="RNaseH_sf"/>
</dbReference>